<organism evidence="1 2">
    <name type="scientific">Pedobacter alpinus</name>
    <dbReference type="NCBI Taxonomy" id="1590643"/>
    <lineage>
        <taxon>Bacteria</taxon>
        <taxon>Pseudomonadati</taxon>
        <taxon>Bacteroidota</taxon>
        <taxon>Sphingobacteriia</taxon>
        <taxon>Sphingobacteriales</taxon>
        <taxon>Sphingobacteriaceae</taxon>
        <taxon>Pedobacter</taxon>
    </lineage>
</organism>
<dbReference type="EMBL" id="JBHULV010000022">
    <property type="protein sequence ID" value="MFD2731460.1"/>
    <property type="molecule type" value="Genomic_DNA"/>
</dbReference>
<protein>
    <submittedName>
        <fullName evidence="1">Uncharacterized protein</fullName>
    </submittedName>
</protein>
<evidence type="ECO:0000313" key="1">
    <source>
        <dbReference type="EMBL" id="MFD2731460.1"/>
    </source>
</evidence>
<gene>
    <name evidence="1" type="ORF">ACFSSE_07060</name>
</gene>
<dbReference type="Proteomes" id="UP001597546">
    <property type="component" value="Unassembled WGS sequence"/>
</dbReference>
<dbReference type="RefSeq" id="WP_379043043.1">
    <property type="nucleotide sequence ID" value="NZ_JBHSKW010000027.1"/>
</dbReference>
<comment type="caution">
    <text evidence="1">The sequence shown here is derived from an EMBL/GenBank/DDBJ whole genome shotgun (WGS) entry which is preliminary data.</text>
</comment>
<proteinExistence type="predicted"/>
<name>A0ABW5TRT2_9SPHI</name>
<reference evidence="2" key="1">
    <citation type="journal article" date="2019" name="Int. J. Syst. Evol. Microbiol.">
        <title>The Global Catalogue of Microorganisms (GCM) 10K type strain sequencing project: providing services to taxonomists for standard genome sequencing and annotation.</title>
        <authorList>
            <consortium name="The Broad Institute Genomics Platform"/>
            <consortium name="The Broad Institute Genome Sequencing Center for Infectious Disease"/>
            <person name="Wu L."/>
            <person name="Ma J."/>
        </authorList>
    </citation>
    <scope>NUCLEOTIDE SEQUENCE [LARGE SCALE GENOMIC DNA]</scope>
    <source>
        <strain evidence="2">KCTC 42456</strain>
    </source>
</reference>
<accession>A0ABW5TRT2</accession>
<sequence length="150" mass="17501">MEKYTVEEFKISLPYYMSKTGGLNNNAAIQFRNMVRDISGYVIKEEKTVKLFDDPSNKSINDVYDEFIKDFLASKEERKITSPINSTNGTAKFLCTDLTYLDDETMIYYYHFIGIVETSKSFYKIICSSTLDNKNLYKKDFQKIFNSITD</sequence>
<keyword evidence="2" id="KW-1185">Reference proteome</keyword>
<evidence type="ECO:0000313" key="2">
    <source>
        <dbReference type="Proteomes" id="UP001597546"/>
    </source>
</evidence>